<dbReference type="GO" id="GO:0016887">
    <property type="term" value="F:ATP hydrolysis activity"/>
    <property type="evidence" value="ECO:0007669"/>
    <property type="project" value="InterPro"/>
</dbReference>
<evidence type="ECO:0000256" key="1">
    <source>
        <dbReference type="ARBA" id="ARBA00005417"/>
    </source>
</evidence>
<reference evidence="5 6" key="1">
    <citation type="journal article" date="2019" name="Int. J. Syst. Evol. Microbiol.">
        <title>Capsulimonas corticalis gen. nov., sp. nov., an aerobic capsulated bacterium, of a novel bacterial order, Capsulimonadales ord. nov., of the class Armatimonadia of the phylum Armatimonadetes.</title>
        <authorList>
            <person name="Li J."/>
            <person name="Kudo C."/>
            <person name="Tonouchi A."/>
        </authorList>
    </citation>
    <scope>NUCLEOTIDE SEQUENCE [LARGE SCALE GENOMIC DNA]</scope>
    <source>
        <strain evidence="5 6">AX-7</strain>
    </source>
</reference>
<keyword evidence="2" id="KW-0813">Transport</keyword>
<dbReference type="InterPro" id="IPR050095">
    <property type="entry name" value="ECF_ABC_transporter_ATP-bd"/>
</dbReference>
<evidence type="ECO:0000256" key="4">
    <source>
        <dbReference type="ARBA" id="ARBA00022840"/>
    </source>
</evidence>
<dbReference type="EMBL" id="AP025739">
    <property type="protein sequence ID" value="BDI34427.1"/>
    <property type="molecule type" value="Genomic_DNA"/>
</dbReference>
<keyword evidence="4 5" id="KW-0067">ATP-binding</keyword>
<dbReference type="Gene3D" id="3.40.50.300">
    <property type="entry name" value="P-loop containing nucleotide triphosphate hydrolases"/>
    <property type="match status" value="1"/>
</dbReference>
<comment type="similarity">
    <text evidence="1">Belongs to the ABC transporter superfamily.</text>
</comment>
<dbReference type="SUPFAM" id="SSF52540">
    <property type="entry name" value="P-loop containing nucleoside triphosphate hydrolases"/>
    <property type="match status" value="1"/>
</dbReference>
<dbReference type="InterPro" id="IPR003593">
    <property type="entry name" value="AAA+_ATPase"/>
</dbReference>
<dbReference type="GO" id="GO:0043190">
    <property type="term" value="C:ATP-binding cassette (ABC) transporter complex"/>
    <property type="evidence" value="ECO:0007669"/>
    <property type="project" value="TreeGrafter"/>
</dbReference>
<keyword evidence="3" id="KW-0547">Nucleotide-binding</keyword>
<dbReference type="AlphaFoldDB" id="A0A402CR46"/>
<dbReference type="InterPro" id="IPR027417">
    <property type="entry name" value="P-loop_NTPase"/>
</dbReference>
<evidence type="ECO:0000313" key="6">
    <source>
        <dbReference type="Proteomes" id="UP000287394"/>
    </source>
</evidence>
<dbReference type="KEGG" id="ccot:CCAX7_64780"/>
<sequence>MNEITKSGAPLLKIDEATVSRNGRHILDALSLEIAEGEHTAIVGPNGSGKSTLIKLITRQHYALAHPDNRPSISLFGQDRWNVFDLRALLGIVSADVHLAFTTDSELIGYDAVISGFFASQGLASHHTVTPDMHAAARTALRWVEGEHLAQKPMEQMSTGEARRVLIARALVRDPRALLMDEPTTGLDLVASRRFLETLRRIAAQGKTLILVTHHITEILPEIQRVILMQDGRIFRDGPKAEILTTENLSALFGARVEVRKNGEYYEAEAV</sequence>
<accession>A0A402CR46</accession>
<evidence type="ECO:0000313" key="5">
    <source>
        <dbReference type="EMBL" id="BDI34427.1"/>
    </source>
</evidence>
<evidence type="ECO:0000256" key="2">
    <source>
        <dbReference type="ARBA" id="ARBA00022448"/>
    </source>
</evidence>
<keyword evidence="6" id="KW-1185">Reference proteome</keyword>
<dbReference type="PANTHER" id="PTHR43553:SF3">
    <property type="entry name" value="ABC TRANSPORTER ATP-BINDING PROTEIN MODF"/>
    <property type="match status" value="1"/>
</dbReference>
<gene>
    <name evidence="5" type="primary">ylmA</name>
    <name evidence="5" type="ORF">CCAX7_64780</name>
</gene>
<dbReference type="SMART" id="SM00382">
    <property type="entry name" value="AAA"/>
    <property type="match status" value="1"/>
</dbReference>
<dbReference type="PANTHER" id="PTHR43553">
    <property type="entry name" value="HEAVY METAL TRANSPORTER"/>
    <property type="match status" value="1"/>
</dbReference>
<protein>
    <submittedName>
        <fullName evidence="5">ABC transporter ATP-binding protein</fullName>
    </submittedName>
</protein>
<dbReference type="Proteomes" id="UP000287394">
    <property type="component" value="Chromosome"/>
</dbReference>
<proteinExistence type="inferred from homology"/>
<evidence type="ECO:0000256" key="3">
    <source>
        <dbReference type="ARBA" id="ARBA00022741"/>
    </source>
</evidence>
<dbReference type="Pfam" id="PF00005">
    <property type="entry name" value="ABC_tran"/>
    <property type="match status" value="1"/>
</dbReference>
<dbReference type="InterPro" id="IPR003439">
    <property type="entry name" value="ABC_transporter-like_ATP-bd"/>
</dbReference>
<dbReference type="GO" id="GO:0005524">
    <property type="term" value="F:ATP binding"/>
    <property type="evidence" value="ECO:0007669"/>
    <property type="project" value="UniProtKB-KW"/>
</dbReference>
<dbReference type="OrthoDB" id="9789994at2"/>
<dbReference type="RefSeq" id="WP_119319795.1">
    <property type="nucleotide sequence ID" value="NZ_AP025739.1"/>
</dbReference>
<dbReference type="FunCoup" id="A0A402CR46">
    <property type="interactions" value="14"/>
</dbReference>
<organism evidence="5 6">
    <name type="scientific">Capsulimonas corticalis</name>
    <dbReference type="NCBI Taxonomy" id="2219043"/>
    <lineage>
        <taxon>Bacteria</taxon>
        <taxon>Bacillati</taxon>
        <taxon>Armatimonadota</taxon>
        <taxon>Armatimonadia</taxon>
        <taxon>Capsulimonadales</taxon>
        <taxon>Capsulimonadaceae</taxon>
        <taxon>Capsulimonas</taxon>
    </lineage>
</organism>
<dbReference type="GO" id="GO:0042626">
    <property type="term" value="F:ATPase-coupled transmembrane transporter activity"/>
    <property type="evidence" value="ECO:0007669"/>
    <property type="project" value="TreeGrafter"/>
</dbReference>
<dbReference type="PROSITE" id="PS50893">
    <property type="entry name" value="ABC_TRANSPORTER_2"/>
    <property type="match status" value="1"/>
</dbReference>
<name>A0A402CR46_9BACT</name>